<accession>A0A2H0UD16</accession>
<protein>
    <recommendedName>
        <fullName evidence="2">Antitoxin</fullName>
    </recommendedName>
</protein>
<comment type="function">
    <text evidence="2">Antitoxin component of a type II toxin-antitoxin (TA) system.</text>
</comment>
<evidence type="ECO:0000313" key="3">
    <source>
        <dbReference type="EMBL" id="PIR84240.1"/>
    </source>
</evidence>
<dbReference type="PANTHER" id="PTHR35377">
    <property type="entry name" value="ANTITOXIN VAPB49-RELATED-RELATED"/>
    <property type="match status" value="1"/>
</dbReference>
<name>A0A2H0UD16_9BACT</name>
<evidence type="ECO:0000313" key="4">
    <source>
        <dbReference type="Proteomes" id="UP000231192"/>
    </source>
</evidence>
<dbReference type="EMBL" id="PFBK01000001">
    <property type="protein sequence ID" value="PIR84240.1"/>
    <property type="molecule type" value="Genomic_DNA"/>
</dbReference>
<comment type="caution">
    <text evidence="3">The sequence shown here is derived from an EMBL/GenBank/DDBJ whole genome shotgun (WGS) entry which is preliminary data.</text>
</comment>
<reference evidence="4" key="1">
    <citation type="submission" date="2017-09" db="EMBL/GenBank/DDBJ databases">
        <title>Depth-based differentiation of microbial function through sediment-hosted aquifers and enrichment of novel symbionts in the deep terrestrial subsurface.</title>
        <authorList>
            <person name="Probst A.J."/>
            <person name="Ladd B."/>
            <person name="Jarett J.K."/>
            <person name="Geller-Mcgrath D.E."/>
            <person name="Sieber C.M.K."/>
            <person name="Emerson J.B."/>
            <person name="Anantharaman K."/>
            <person name="Thomas B.C."/>
            <person name="Malmstrom R."/>
            <person name="Stieglmeier M."/>
            <person name="Klingl A."/>
            <person name="Woyke T."/>
            <person name="Ryan C.M."/>
            <person name="Banfield J.F."/>
        </authorList>
    </citation>
    <scope>NUCLEOTIDE SEQUENCE [LARGE SCALE GENOMIC DNA]</scope>
</reference>
<comment type="similarity">
    <text evidence="1 2">Belongs to the phD/YefM antitoxin family.</text>
</comment>
<dbReference type="SUPFAM" id="SSF143120">
    <property type="entry name" value="YefM-like"/>
    <property type="match status" value="1"/>
</dbReference>
<dbReference type="Pfam" id="PF02604">
    <property type="entry name" value="PhdYeFM_antitox"/>
    <property type="match status" value="1"/>
</dbReference>
<dbReference type="InterPro" id="IPR036165">
    <property type="entry name" value="YefM-like_sf"/>
</dbReference>
<dbReference type="Proteomes" id="UP000231192">
    <property type="component" value="Unassembled WGS sequence"/>
</dbReference>
<sequence length="85" mass="9759">MKTVGSYELKTHLAKFLARVIKGETITITKHGREIARIIPARREGKLTKEEAIQRLKTMKRVPLRGITIRDLIEEGRNRHIPSST</sequence>
<proteinExistence type="inferred from homology"/>
<dbReference type="NCBIfam" id="TIGR01552">
    <property type="entry name" value="phd_fam"/>
    <property type="match status" value="1"/>
</dbReference>
<dbReference type="AlphaFoldDB" id="A0A2H0UD16"/>
<evidence type="ECO:0000256" key="1">
    <source>
        <dbReference type="ARBA" id="ARBA00009981"/>
    </source>
</evidence>
<dbReference type="Gene3D" id="3.40.1620.10">
    <property type="entry name" value="YefM-like domain"/>
    <property type="match status" value="1"/>
</dbReference>
<dbReference type="PANTHER" id="PTHR35377:SF8">
    <property type="entry name" value="ANTITOXIN VAPB22"/>
    <property type="match status" value="1"/>
</dbReference>
<dbReference type="InterPro" id="IPR051416">
    <property type="entry name" value="phD-YefM_TA_antitoxins"/>
</dbReference>
<dbReference type="InterPro" id="IPR006442">
    <property type="entry name" value="Antitoxin_Phd/YefM"/>
</dbReference>
<organism evidence="3 4">
    <name type="scientific">Candidatus Kaiserbacteria bacterium CG10_big_fil_rev_8_21_14_0_10_51_14</name>
    <dbReference type="NCBI Taxonomy" id="1974610"/>
    <lineage>
        <taxon>Bacteria</taxon>
        <taxon>Candidatus Kaiseribacteriota</taxon>
    </lineage>
</organism>
<gene>
    <name evidence="3" type="ORF">COU18_00015</name>
</gene>
<evidence type="ECO:0000256" key="2">
    <source>
        <dbReference type="RuleBase" id="RU362080"/>
    </source>
</evidence>